<proteinExistence type="predicted"/>
<reference evidence="1 2" key="1">
    <citation type="submission" date="2018-06" db="EMBL/GenBank/DDBJ databases">
        <title>Mucibacter soli gen. nov., sp. nov., a new member of the family Chitinophagaceae producing mucin.</title>
        <authorList>
            <person name="Kim M.-K."/>
            <person name="Park S."/>
            <person name="Kim T.-S."/>
            <person name="Joung Y."/>
            <person name="Han J.-H."/>
            <person name="Kim S.B."/>
        </authorList>
    </citation>
    <scope>NUCLEOTIDE SEQUENCE [LARGE SCALE GENOMIC DNA]</scope>
    <source>
        <strain evidence="1 2">R1-15</strain>
    </source>
</reference>
<evidence type="ECO:0000313" key="1">
    <source>
        <dbReference type="EMBL" id="PZF73408.1"/>
    </source>
</evidence>
<dbReference type="Proteomes" id="UP000248745">
    <property type="component" value="Unassembled WGS sequence"/>
</dbReference>
<accession>A0A2W2B0B2</accession>
<organism evidence="1 2">
    <name type="scientific">Taibaiella soli</name>
    <dbReference type="NCBI Taxonomy" id="1649169"/>
    <lineage>
        <taxon>Bacteria</taxon>
        <taxon>Pseudomonadati</taxon>
        <taxon>Bacteroidota</taxon>
        <taxon>Chitinophagia</taxon>
        <taxon>Chitinophagales</taxon>
        <taxon>Chitinophagaceae</taxon>
        <taxon>Taibaiella</taxon>
    </lineage>
</organism>
<dbReference type="AlphaFoldDB" id="A0A2W2B0B2"/>
<protein>
    <submittedName>
        <fullName evidence="1">Uncharacterized protein</fullName>
    </submittedName>
</protein>
<name>A0A2W2B0B2_9BACT</name>
<keyword evidence="2" id="KW-1185">Reference proteome</keyword>
<comment type="caution">
    <text evidence="1">The sequence shown here is derived from an EMBL/GenBank/DDBJ whole genome shotgun (WGS) entry which is preliminary data.</text>
</comment>
<evidence type="ECO:0000313" key="2">
    <source>
        <dbReference type="Proteomes" id="UP000248745"/>
    </source>
</evidence>
<sequence length="73" mass="8580">MPQKYTQFASYLAMTRVGSRCRKRNKTVELRLGPYWKFSKPEAKQKSATITRYAFLFFAILLLKPKSYPSIIN</sequence>
<gene>
    <name evidence="1" type="ORF">DN068_08435</name>
</gene>
<dbReference type="EMBL" id="QKTW01000013">
    <property type="protein sequence ID" value="PZF73408.1"/>
    <property type="molecule type" value="Genomic_DNA"/>
</dbReference>